<keyword evidence="3" id="KW-1185">Reference proteome</keyword>
<feature type="compositionally biased region" description="Low complexity" evidence="1">
    <location>
        <begin position="242"/>
        <end position="255"/>
    </location>
</feature>
<name>A0AAD9NAV4_9ANNE</name>
<evidence type="ECO:0000256" key="1">
    <source>
        <dbReference type="SAM" id="MobiDB-lite"/>
    </source>
</evidence>
<proteinExistence type="predicted"/>
<feature type="region of interest" description="Disordered" evidence="1">
    <location>
        <begin position="103"/>
        <end position="295"/>
    </location>
</feature>
<dbReference type="Proteomes" id="UP001208570">
    <property type="component" value="Unassembled WGS sequence"/>
</dbReference>
<comment type="caution">
    <text evidence="2">The sequence shown here is derived from an EMBL/GenBank/DDBJ whole genome shotgun (WGS) entry which is preliminary data.</text>
</comment>
<evidence type="ECO:0000313" key="3">
    <source>
        <dbReference type="Proteomes" id="UP001208570"/>
    </source>
</evidence>
<sequence>MEKGKKKSKTFIPNLERPIPRRPLANRKTIIRSITFVRNWDSDVSAGGLSFNSDNLHDKSTDHGSDSDQQSISRMIASSPVPVVIASASDVYHRLPAHSEVGEAGVEDEASHGQKKNDSEDVVRSNSSIASGSSRSRKLLNGSVRTDTSPQKITKEGAPGQEDTDKECTSVRSSRHKSGRSNNNIASASTRSRKRLNWTMEMNTAPQVNVLSNTSVRSASTKSRKVSNRNDPKDTAPQAKNTSSSIQTMAMSSSADPGSGVSVHGINQTVHSRRTRKRQLSTSSAESRQQAESRPVQKAINYFAKTVQTDLREMIAKFARAKIITSSLASSERKLNKKRKELLSVHQTLAEIKHDVAKLKYIMKKGKS</sequence>
<feature type="compositionally biased region" description="Polar residues" evidence="1">
    <location>
        <begin position="200"/>
        <end position="221"/>
    </location>
</feature>
<evidence type="ECO:0000313" key="2">
    <source>
        <dbReference type="EMBL" id="KAK2160449.1"/>
    </source>
</evidence>
<gene>
    <name evidence="2" type="ORF">LSH36_133g05041</name>
</gene>
<accession>A0AAD9NAV4</accession>
<reference evidence="2" key="1">
    <citation type="journal article" date="2023" name="Mol. Biol. Evol.">
        <title>Third-Generation Sequencing Reveals the Adaptive Role of the Epigenome in Three Deep-Sea Polychaetes.</title>
        <authorList>
            <person name="Perez M."/>
            <person name="Aroh O."/>
            <person name="Sun Y."/>
            <person name="Lan Y."/>
            <person name="Juniper S.K."/>
            <person name="Young C.R."/>
            <person name="Angers B."/>
            <person name="Qian P.Y."/>
        </authorList>
    </citation>
    <scope>NUCLEOTIDE SEQUENCE</scope>
    <source>
        <strain evidence="2">P08H-3</strain>
    </source>
</reference>
<feature type="compositionally biased region" description="Basic and acidic residues" evidence="1">
    <location>
        <begin position="109"/>
        <end position="123"/>
    </location>
</feature>
<feature type="compositionally biased region" description="Low complexity" evidence="1">
    <location>
        <begin position="124"/>
        <end position="134"/>
    </location>
</feature>
<feature type="compositionally biased region" description="Polar residues" evidence="1">
    <location>
        <begin position="143"/>
        <end position="152"/>
    </location>
</feature>
<organism evidence="2 3">
    <name type="scientific">Paralvinella palmiformis</name>
    <dbReference type="NCBI Taxonomy" id="53620"/>
    <lineage>
        <taxon>Eukaryota</taxon>
        <taxon>Metazoa</taxon>
        <taxon>Spiralia</taxon>
        <taxon>Lophotrochozoa</taxon>
        <taxon>Annelida</taxon>
        <taxon>Polychaeta</taxon>
        <taxon>Sedentaria</taxon>
        <taxon>Canalipalpata</taxon>
        <taxon>Terebellida</taxon>
        <taxon>Terebelliformia</taxon>
        <taxon>Alvinellidae</taxon>
        <taxon>Paralvinella</taxon>
    </lineage>
</organism>
<dbReference type="AlphaFoldDB" id="A0AAD9NAV4"/>
<protein>
    <submittedName>
        <fullName evidence="2">Uncharacterized protein</fullName>
    </submittedName>
</protein>
<feature type="compositionally biased region" description="Polar residues" evidence="1">
    <location>
        <begin position="280"/>
        <end position="292"/>
    </location>
</feature>
<feature type="compositionally biased region" description="Polar residues" evidence="1">
    <location>
        <begin position="180"/>
        <end position="190"/>
    </location>
</feature>
<dbReference type="EMBL" id="JAODUP010000133">
    <property type="protein sequence ID" value="KAK2160449.1"/>
    <property type="molecule type" value="Genomic_DNA"/>
</dbReference>